<dbReference type="GO" id="GO:0005634">
    <property type="term" value="C:nucleus"/>
    <property type="evidence" value="ECO:0007669"/>
    <property type="project" value="UniProtKB-SubCell"/>
</dbReference>
<dbReference type="PROSITE" id="PS50888">
    <property type="entry name" value="BHLH"/>
    <property type="match status" value="1"/>
</dbReference>
<evidence type="ECO:0000313" key="7">
    <source>
        <dbReference type="EMBL" id="KAH7424932.1"/>
    </source>
</evidence>
<comment type="caution">
    <text evidence="7">The sequence shown here is derived from an EMBL/GenBank/DDBJ whole genome shotgun (WGS) entry which is preliminary data.</text>
</comment>
<reference evidence="7" key="1">
    <citation type="submission" date="2021-08" db="EMBL/GenBank/DDBJ databases">
        <title>WGS assembly of Ceratopteris richardii.</title>
        <authorList>
            <person name="Marchant D.B."/>
            <person name="Chen G."/>
            <person name="Jenkins J."/>
            <person name="Shu S."/>
            <person name="Leebens-Mack J."/>
            <person name="Grimwood J."/>
            <person name="Schmutz J."/>
            <person name="Soltis P."/>
            <person name="Soltis D."/>
            <person name="Chen Z.-H."/>
        </authorList>
    </citation>
    <scope>NUCLEOTIDE SEQUENCE</scope>
    <source>
        <strain evidence="7">Whitten #5841</strain>
        <tissue evidence="7">Leaf</tissue>
    </source>
</reference>
<protein>
    <recommendedName>
        <fullName evidence="6">BHLH domain-containing protein</fullName>
    </recommendedName>
</protein>
<dbReference type="SUPFAM" id="SSF47459">
    <property type="entry name" value="HLH, helix-loop-helix DNA-binding domain"/>
    <property type="match status" value="1"/>
</dbReference>
<keyword evidence="2" id="KW-0805">Transcription regulation</keyword>
<evidence type="ECO:0000256" key="1">
    <source>
        <dbReference type="ARBA" id="ARBA00004123"/>
    </source>
</evidence>
<feature type="compositionally biased region" description="Basic and acidic residues" evidence="5">
    <location>
        <begin position="164"/>
        <end position="189"/>
    </location>
</feature>
<dbReference type="InterPro" id="IPR024097">
    <property type="entry name" value="bHLH_ZIP_TF"/>
</dbReference>
<dbReference type="GO" id="GO:0003700">
    <property type="term" value="F:DNA-binding transcription factor activity"/>
    <property type="evidence" value="ECO:0007669"/>
    <property type="project" value="TreeGrafter"/>
</dbReference>
<feature type="region of interest" description="Disordered" evidence="5">
    <location>
        <begin position="68"/>
        <end position="225"/>
    </location>
</feature>
<feature type="compositionally biased region" description="Polar residues" evidence="5">
    <location>
        <begin position="83"/>
        <end position="123"/>
    </location>
</feature>
<dbReference type="PANTHER" id="PTHR12565:SF184">
    <property type="entry name" value="BHLH TRANSCRIPTION FACTOR"/>
    <property type="match status" value="1"/>
</dbReference>
<dbReference type="SMART" id="SM00353">
    <property type="entry name" value="HLH"/>
    <property type="match status" value="1"/>
</dbReference>
<feature type="compositionally biased region" description="Low complexity" evidence="5">
    <location>
        <begin position="201"/>
        <end position="220"/>
    </location>
</feature>
<dbReference type="AlphaFoldDB" id="A0A8T2TQB2"/>
<dbReference type="PANTHER" id="PTHR12565">
    <property type="entry name" value="STEROL REGULATORY ELEMENT-BINDING PROTEIN"/>
    <property type="match status" value="1"/>
</dbReference>
<dbReference type="CDD" id="cd18919">
    <property type="entry name" value="bHLH_AtBPE_like"/>
    <property type="match status" value="1"/>
</dbReference>
<dbReference type="InterPro" id="IPR011598">
    <property type="entry name" value="bHLH_dom"/>
</dbReference>
<sequence>MASLGRDMYMQTNNREDSASPILSAGMEGLFSLMNTIHTHPPSSRLLHEYSSASKSLSHSSNLLQALTNGGNDVASESEGLSLPNSHATTSALTRTSPFDDQATSLHRSIKQEATASVDSESGASVLGRQKRMRSSMECKGPEKEVLDTRKRSKHNENGYNLHAKTEPENTEKIKCTPPRAEKSRDMKTRKQSGSPAEQNSQGVRSNVSKSSSPVSEQGSPPKPEYIHVRARRGQATDSHSLAERVRREKISERMKYLQDLVPSCIKVTGKAMMLDEIINYVQSLQRQVEFLSMKLAAIPPNRLEYSFDALFGRKEVIMDTHYTLYDVHPNTYRNHERL</sequence>
<feature type="compositionally biased region" description="Basic and acidic residues" evidence="5">
    <location>
        <begin position="135"/>
        <end position="150"/>
    </location>
</feature>
<evidence type="ECO:0000256" key="4">
    <source>
        <dbReference type="ARBA" id="ARBA00023242"/>
    </source>
</evidence>
<evidence type="ECO:0000256" key="2">
    <source>
        <dbReference type="ARBA" id="ARBA00023015"/>
    </source>
</evidence>
<dbReference type="FunFam" id="4.10.280.10:FF:000002">
    <property type="entry name" value="Basic helix-loop-helix transcription factor"/>
    <property type="match status" value="1"/>
</dbReference>
<dbReference type="Pfam" id="PF00010">
    <property type="entry name" value="HLH"/>
    <property type="match status" value="1"/>
</dbReference>
<feature type="domain" description="BHLH" evidence="6">
    <location>
        <begin position="235"/>
        <end position="285"/>
    </location>
</feature>
<accession>A0A8T2TQB2</accession>
<dbReference type="OrthoDB" id="1915602at2759"/>
<evidence type="ECO:0000256" key="3">
    <source>
        <dbReference type="ARBA" id="ARBA00023163"/>
    </source>
</evidence>
<evidence type="ECO:0000313" key="8">
    <source>
        <dbReference type="Proteomes" id="UP000825935"/>
    </source>
</evidence>
<dbReference type="GO" id="GO:0046983">
    <property type="term" value="F:protein dimerization activity"/>
    <property type="evidence" value="ECO:0007669"/>
    <property type="project" value="InterPro"/>
</dbReference>
<evidence type="ECO:0000259" key="6">
    <source>
        <dbReference type="PROSITE" id="PS50888"/>
    </source>
</evidence>
<dbReference type="Gene3D" id="4.10.280.10">
    <property type="entry name" value="Helix-loop-helix DNA-binding domain"/>
    <property type="match status" value="1"/>
</dbReference>
<comment type="subcellular location">
    <subcellularLocation>
        <location evidence="1">Nucleus</location>
    </subcellularLocation>
</comment>
<dbReference type="InterPro" id="IPR036638">
    <property type="entry name" value="HLH_DNA-bd_sf"/>
</dbReference>
<evidence type="ECO:0000256" key="5">
    <source>
        <dbReference type="SAM" id="MobiDB-lite"/>
    </source>
</evidence>
<keyword evidence="3" id="KW-0804">Transcription</keyword>
<name>A0A8T2TQB2_CERRI</name>
<proteinExistence type="predicted"/>
<gene>
    <name evidence="7" type="ORF">KP509_11G032200</name>
</gene>
<keyword evidence="8" id="KW-1185">Reference proteome</keyword>
<dbReference type="Proteomes" id="UP000825935">
    <property type="component" value="Chromosome 11"/>
</dbReference>
<feature type="region of interest" description="Disordered" evidence="5">
    <location>
        <begin position="1"/>
        <end position="20"/>
    </location>
</feature>
<keyword evidence="4" id="KW-0539">Nucleus</keyword>
<organism evidence="7 8">
    <name type="scientific">Ceratopteris richardii</name>
    <name type="common">Triangle waterfern</name>
    <dbReference type="NCBI Taxonomy" id="49495"/>
    <lineage>
        <taxon>Eukaryota</taxon>
        <taxon>Viridiplantae</taxon>
        <taxon>Streptophyta</taxon>
        <taxon>Embryophyta</taxon>
        <taxon>Tracheophyta</taxon>
        <taxon>Polypodiopsida</taxon>
        <taxon>Polypodiidae</taxon>
        <taxon>Polypodiales</taxon>
        <taxon>Pteridineae</taxon>
        <taxon>Pteridaceae</taxon>
        <taxon>Parkerioideae</taxon>
        <taxon>Ceratopteris</taxon>
    </lineage>
</organism>
<dbReference type="EMBL" id="CM035416">
    <property type="protein sequence ID" value="KAH7424932.1"/>
    <property type="molecule type" value="Genomic_DNA"/>
</dbReference>